<dbReference type="AlphaFoldDB" id="A0A1I8FKG3"/>
<evidence type="ECO:0000313" key="2">
    <source>
        <dbReference type="WBParaSite" id="maker-unitig_36613-snap-gene-0.1-mRNA-1"/>
    </source>
</evidence>
<evidence type="ECO:0000313" key="1">
    <source>
        <dbReference type="Proteomes" id="UP000095280"/>
    </source>
</evidence>
<sequence>VLAWNCPAPHRIWEALQPLHRCTTEMTIVEPPTRKVQFGVLPVTLSGATSTSGRPLASSAELFNSTLSTARPFHISNFYEQQQVHLLVSEGAGREGHRSCLRCRRFRDSDNDELGPRKSATKTPTRTPLTAALSAAEPCLLLEQAFRTSGAQPLGSVVRHRGHTWQLLSGRLDWTTYFEGVCGLQAILEDLHALQPAHRLRPAAVFPAARASDLLQFLGWPASAAPVECCRFLADAGIARERPASRSDCMSLQLQKRAGELLQPLAGKIQAGPGGAFSCPPFTAKAAIPAGLVATLTALCCGACHLTGATSAPPSTASPSSAARASLAWDLGLVRDWLSGQTEQVPGRCCDQGLTDRWWNLALPGRALSSASAKMRRAGQLPLLATLQLAGVRRVPEVQHRLPRPSRPWVPRTACNVFVPRRHAGGPPVAAGPSARQFDAARFAAAAQRTAGSSATRYVNIMSIQPDAFRPAAGSVASHSMPSSQSWPELSAPAEVADFRTPRHSLRNSRESCRCRLVGSESSWVAMRSRLVVGSVSAGPGWVGSESSWVGSGPAGWGGSVLASFRADRPLPVLKVCVATLPSLPLNTSGSARCSFARQLGSRRCIIGVSPFLRCTEAARRRPSVSAKPGLFYGRHEGDAND</sequence>
<keyword evidence="1" id="KW-1185">Reference proteome</keyword>
<organism evidence="1 2">
    <name type="scientific">Macrostomum lignano</name>
    <dbReference type="NCBI Taxonomy" id="282301"/>
    <lineage>
        <taxon>Eukaryota</taxon>
        <taxon>Metazoa</taxon>
        <taxon>Spiralia</taxon>
        <taxon>Lophotrochozoa</taxon>
        <taxon>Platyhelminthes</taxon>
        <taxon>Rhabditophora</taxon>
        <taxon>Macrostomorpha</taxon>
        <taxon>Macrostomida</taxon>
        <taxon>Macrostomidae</taxon>
        <taxon>Macrostomum</taxon>
    </lineage>
</organism>
<dbReference type="WBParaSite" id="maker-unitig_36613-snap-gene-0.1-mRNA-1">
    <property type="protein sequence ID" value="maker-unitig_36613-snap-gene-0.1-mRNA-1"/>
    <property type="gene ID" value="maker-unitig_36613-snap-gene-0.1"/>
</dbReference>
<protein>
    <submittedName>
        <fullName evidence="2">Protein kinase domain-containing protein</fullName>
    </submittedName>
</protein>
<proteinExistence type="predicted"/>
<reference evidence="2" key="1">
    <citation type="submission" date="2016-11" db="UniProtKB">
        <authorList>
            <consortium name="WormBaseParasite"/>
        </authorList>
    </citation>
    <scope>IDENTIFICATION</scope>
</reference>
<name>A0A1I8FKG3_9PLAT</name>
<dbReference type="Proteomes" id="UP000095280">
    <property type="component" value="Unplaced"/>
</dbReference>
<accession>A0A1I8FKG3</accession>